<feature type="compositionally biased region" description="Polar residues" evidence="1">
    <location>
        <begin position="1"/>
        <end position="10"/>
    </location>
</feature>
<dbReference type="AlphaFoldDB" id="A0A9N8RUJ7"/>
<reference evidence="2" key="1">
    <citation type="submission" date="2021-04" db="EMBL/GenBank/DDBJ databases">
        <authorList>
            <person name="Vanwijnsberghe S."/>
        </authorList>
    </citation>
    <scope>NUCLEOTIDE SEQUENCE</scope>
    <source>
        <strain evidence="2">LMG 31841</strain>
    </source>
</reference>
<gene>
    <name evidence="2" type="ORF">LMG31841_01165</name>
</gene>
<sequence>MSSLDSNAQRQHLEKGTGGTGGDAEVHGDHSSAVGGRGGEAVIGDGGRGGNARVTGNRSTGIGGRGGRGGIGPGQPGGDIVVDRDDLFSAGGQGGEANQADGRGGRGGRAFRAHLFDGQDRGHLKPPYGRPHIEPGRGGDAPDSPQYMARKLVVMALKERYFIESGIEPRDTDTVWYDRKVVPLDWLNETLRLRGHRWTISVVEGEYEFADIHRRTTARQRFLRYLISLTSILKRRSSRIASKN</sequence>
<proteinExistence type="predicted"/>
<feature type="compositionally biased region" description="Basic and acidic residues" evidence="1">
    <location>
        <begin position="114"/>
        <end position="123"/>
    </location>
</feature>
<name>A0A9N8RUJ7_9BURK</name>
<feature type="compositionally biased region" description="Gly residues" evidence="1">
    <location>
        <begin position="35"/>
        <end position="50"/>
    </location>
</feature>
<evidence type="ECO:0000256" key="1">
    <source>
        <dbReference type="SAM" id="MobiDB-lite"/>
    </source>
</evidence>
<comment type="caution">
    <text evidence="2">The sequence shown here is derived from an EMBL/GenBank/DDBJ whole genome shotgun (WGS) entry which is preliminary data.</text>
</comment>
<organism evidence="2 3">
    <name type="scientific">Paraburkholderia saeva</name>
    <dbReference type="NCBI Taxonomy" id="2777537"/>
    <lineage>
        <taxon>Bacteria</taxon>
        <taxon>Pseudomonadati</taxon>
        <taxon>Pseudomonadota</taxon>
        <taxon>Betaproteobacteria</taxon>
        <taxon>Burkholderiales</taxon>
        <taxon>Burkholderiaceae</taxon>
        <taxon>Paraburkholderia</taxon>
    </lineage>
</organism>
<dbReference type="EMBL" id="CAJQZC010000002">
    <property type="protein sequence ID" value="CAG4890614.1"/>
    <property type="molecule type" value="Genomic_DNA"/>
</dbReference>
<feature type="compositionally biased region" description="Gly residues" evidence="1">
    <location>
        <begin position="61"/>
        <end position="77"/>
    </location>
</feature>
<protein>
    <submittedName>
        <fullName evidence="2">Uncharacterized protein</fullName>
    </submittedName>
</protein>
<feature type="region of interest" description="Disordered" evidence="1">
    <location>
        <begin position="1"/>
        <end position="144"/>
    </location>
</feature>
<evidence type="ECO:0000313" key="3">
    <source>
        <dbReference type="Proteomes" id="UP000789704"/>
    </source>
</evidence>
<evidence type="ECO:0000313" key="2">
    <source>
        <dbReference type="EMBL" id="CAG4890614.1"/>
    </source>
</evidence>
<keyword evidence="3" id="KW-1185">Reference proteome</keyword>
<dbReference type="Proteomes" id="UP000789704">
    <property type="component" value="Unassembled WGS sequence"/>
</dbReference>
<accession>A0A9N8RUJ7</accession>